<gene>
    <name evidence="1" type="ORF">GCM10011614_17610</name>
</gene>
<accession>A0A918UG36</accession>
<sequence>MESDGMEHGDFAYGADAAAGAGRTAISIFANRAHVRDALRDDAVAAGARVQFAGSLADIADTPDRPLGDVVWLDCPLIDAQGLAVLAGLDMRAATGAVRLVVSTTVDALDDIYGWMDQSVPLLLVDPGRVDRVIALARVMAERPAGGGVRELSDDDRMMLMRLTEQVGAIAGRIEKLAPGGPAPAAAMPPPFADAGVGIGAGGRPAFFAADKDRPADLPEARLVRRIIRQRQLRARFFDGDLFADPAWDMLLDLAAARAEGVRVSVTSLCIASGVPPTTALRWIGQMVEAGLFTRACDDNDRRRAFIELSDRAVQAMAAYFREVALSGPVPV</sequence>
<dbReference type="Gene3D" id="1.10.10.10">
    <property type="entry name" value="Winged helix-like DNA-binding domain superfamily/Winged helix DNA-binding domain"/>
    <property type="match status" value="1"/>
</dbReference>
<dbReference type="InterPro" id="IPR036388">
    <property type="entry name" value="WH-like_DNA-bd_sf"/>
</dbReference>
<name>A0A918UG36_9SPHN</name>
<evidence type="ECO:0000313" key="2">
    <source>
        <dbReference type="Proteomes" id="UP000648075"/>
    </source>
</evidence>
<comment type="caution">
    <text evidence="1">The sequence shown here is derived from an EMBL/GenBank/DDBJ whole genome shotgun (WGS) entry which is preliminary data.</text>
</comment>
<dbReference type="Proteomes" id="UP000648075">
    <property type="component" value="Unassembled WGS sequence"/>
</dbReference>
<organism evidence="1 2">
    <name type="scientific">Novosphingobium colocasiae</name>
    <dbReference type="NCBI Taxonomy" id="1256513"/>
    <lineage>
        <taxon>Bacteria</taxon>
        <taxon>Pseudomonadati</taxon>
        <taxon>Pseudomonadota</taxon>
        <taxon>Alphaproteobacteria</taxon>
        <taxon>Sphingomonadales</taxon>
        <taxon>Sphingomonadaceae</taxon>
        <taxon>Novosphingobium</taxon>
    </lineage>
</organism>
<dbReference type="EMBL" id="BMZA01000005">
    <property type="protein sequence ID" value="GGZ03186.1"/>
    <property type="molecule type" value="Genomic_DNA"/>
</dbReference>
<evidence type="ECO:0008006" key="3">
    <source>
        <dbReference type="Google" id="ProtNLM"/>
    </source>
</evidence>
<keyword evidence="2" id="KW-1185">Reference proteome</keyword>
<reference evidence="1" key="1">
    <citation type="journal article" date="2014" name="Int. J. Syst. Evol. Microbiol.">
        <title>Complete genome sequence of Corynebacterium casei LMG S-19264T (=DSM 44701T), isolated from a smear-ripened cheese.</title>
        <authorList>
            <consortium name="US DOE Joint Genome Institute (JGI-PGF)"/>
            <person name="Walter F."/>
            <person name="Albersmeier A."/>
            <person name="Kalinowski J."/>
            <person name="Ruckert C."/>
        </authorList>
    </citation>
    <scope>NUCLEOTIDE SEQUENCE</scope>
    <source>
        <strain evidence="1">KCTC 32255</strain>
    </source>
</reference>
<evidence type="ECO:0000313" key="1">
    <source>
        <dbReference type="EMBL" id="GGZ03186.1"/>
    </source>
</evidence>
<dbReference type="SUPFAM" id="SSF46785">
    <property type="entry name" value="Winged helix' DNA-binding domain"/>
    <property type="match status" value="1"/>
</dbReference>
<dbReference type="InterPro" id="IPR036390">
    <property type="entry name" value="WH_DNA-bd_sf"/>
</dbReference>
<protein>
    <recommendedName>
        <fullName evidence="3">MarR family transcriptional regulator</fullName>
    </recommendedName>
</protein>
<dbReference type="AlphaFoldDB" id="A0A918UG36"/>
<reference evidence="1" key="2">
    <citation type="submission" date="2020-09" db="EMBL/GenBank/DDBJ databases">
        <authorList>
            <person name="Sun Q."/>
            <person name="Kim S."/>
        </authorList>
    </citation>
    <scope>NUCLEOTIDE SEQUENCE</scope>
    <source>
        <strain evidence="1">KCTC 32255</strain>
    </source>
</reference>
<proteinExistence type="predicted"/>